<evidence type="ECO:0000313" key="1">
    <source>
        <dbReference type="EMBL" id="JAD22445.1"/>
    </source>
</evidence>
<sequence>MEEARVYTHVSRILSLVWPSEGKSIAYRRYNSIYIRIADRP</sequence>
<organism evidence="1">
    <name type="scientific">Arundo donax</name>
    <name type="common">Giant reed</name>
    <name type="synonym">Donax arundinaceus</name>
    <dbReference type="NCBI Taxonomy" id="35708"/>
    <lineage>
        <taxon>Eukaryota</taxon>
        <taxon>Viridiplantae</taxon>
        <taxon>Streptophyta</taxon>
        <taxon>Embryophyta</taxon>
        <taxon>Tracheophyta</taxon>
        <taxon>Spermatophyta</taxon>
        <taxon>Magnoliopsida</taxon>
        <taxon>Liliopsida</taxon>
        <taxon>Poales</taxon>
        <taxon>Poaceae</taxon>
        <taxon>PACMAD clade</taxon>
        <taxon>Arundinoideae</taxon>
        <taxon>Arundineae</taxon>
        <taxon>Arundo</taxon>
    </lineage>
</organism>
<reference evidence="1" key="1">
    <citation type="submission" date="2014-09" db="EMBL/GenBank/DDBJ databases">
        <authorList>
            <person name="Magalhaes I.L.F."/>
            <person name="Oliveira U."/>
            <person name="Santos F.R."/>
            <person name="Vidigal T.H.D.A."/>
            <person name="Brescovit A.D."/>
            <person name="Santos A.J."/>
        </authorList>
    </citation>
    <scope>NUCLEOTIDE SEQUENCE</scope>
    <source>
        <tissue evidence="1">Shoot tissue taken approximately 20 cm above the soil surface</tissue>
    </source>
</reference>
<dbReference type="EMBL" id="GBRH01275450">
    <property type="protein sequence ID" value="JAD22445.1"/>
    <property type="molecule type" value="Transcribed_RNA"/>
</dbReference>
<name>A0A0A8YAI7_ARUDO</name>
<accession>A0A0A8YAI7</accession>
<reference evidence="1" key="2">
    <citation type="journal article" date="2015" name="Data Brief">
        <title>Shoot transcriptome of the giant reed, Arundo donax.</title>
        <authorList>
            <person name="Barrero R.A."/>
            <person name="Guerrero F.D."/>
            <person name="Moolhuijzen P."/>
            <person name="Goolsby J.A."/>
            <person name="Tidwell J."/>
            <person name="Bellgard S.E."/>
            <person name="Bellgard M.I."/>
        </authorList>
    </citation>
    <scope>NUCLEOTIDE SEQUENCE</scope>
    <source>
        <tissue evidence="1">Shoot tissue taken approximately 20 cm above the soil surface</tissue>
    </source>
</reference>
<proteinExistence type="predicted"/>
<protein>
    <submittedName>
        <fullName evidence="1">Uncharacterized protein</fullName>
    </submittedName>
</protein>
<dbReference type="AlphaFoldDB" id="A0A0A8YAI7"/>